<evidence type="ECO:0000313" key="2">
    <source>
        <dbReference type="Proteomes" id="UP001501645"/>
    </source>
</evidence>
<sequence>MVSIPVKMILPGLNKVMRDRAVQDIVDDVGRAMEADAGPGFEYVPSPHRFGARGYVQVASGEGARRQARDAVLERVLSRRRI</sequence>
<dbReference type="Proteomes" id="UP001501645">
    <property type="component" value="Unassembled WGS sequence"/>
</dbReference>
<keyword evidence="2" id="KW-1185">Reference proteome</keyword>
<dbReference type="EMBL" id="BAABKO010000003">
    <property type="protein sequence ID" value="GAA4774621.1"/>
    <property type="molecule type" value="Genomic_DNA"/>
</dbReference>
<comment type="caution">
    <text evidence="1">The sequence shown here is derived from an EMBL/GenBank/DDBJ whole genome shotgun (WGS) entry which is preliminary data.</text>
</comment>
<gene>
    <name evidence="1" type="ORF">GCM10023351_18780</name>
</gene>
<reference evidence="2" key="1">
    <citation type="journal article" date="2019" name="Int. J. Syst. Evol. Microbiol.">
        <title>The Global Catalogue of Microorganisms (GCM) 10K type strain sequencing project: providing services to taxonomists for standard genome sequencing and annotation.</title>
        <authorList>
            <consortium name="The Broad Institute Genomics Platform"/>
            <consortium name="The Broad Institute Genome Sequencing Center for Infectious Disease"/>
            <person name="Wu L."/>
            <person name="Ma J."/>
        </authorList>
    </citation>
    <scope>NUCLEOTIDE SEQUENCE [LARGE SCALE GENOMIC DNA]</scope>
    <source>
        <strain evidence="2">JCM 18537</strain>
    </source>
</reference>
<organism evidence="1 2">
    <name type="scientific">Microbacterium gilvum</name>
    <dbReference type="NCBI Taxonomy" id="1336204"/>
    <lineage>
        <taxon>Bacteria</taxon>
        <taxon>Bacillati</taxon>
        <taxon>Actinomycetota</taxon>
        <taxon>Actinomycetes</taxon>
        <taxon>Micrococcales</taxon>
        <taxon>Microbacteriaceae</taxon>
        <taxon>Microbacterium</taxon>
    </lineage>
</organism>
<evidence type="ECO:0000313" key="1">
    <source>
        <dbReference type="EMBL" id="GAA4774621.1"/>
    </source>
</evidence>
<accession>A0ABP9A692</accession>
<dbReference type="RefSeq" id="WP_345438432.1">
    <property type="nucleotide sequence ID" value="NZ_BAABKO010000003.1"/>
</dbReference>
<name>A0ABP9A692_9MICO</name>
<proteinExistence type="predicted"/>
<protein>
    <submittedName>
        <fullName evidence="1">Uncharacterized protein</fullName>
    </submittedName>
</protein>